<gene>
    <name evidence="1" type="ORF">LTS18_014845</name>
</gene>
<proteinExistence type="predicted"/>
<sequence length="222" mass="24828">MAFNILPSKDVFFRTTLFLQPVDPSTLPQDERTCYICTRTYGITDDAAVPPEIAVRMRCGHIVGKDCITKWLDPVTGIGSNICPLDRVELFKKAGYAPPALFFDFIEHLHQSGDTSSVSLADYLTERSNQVDEVEFHHLLGELLAANPRSAHSDAANNDEEDDEGHYPVRLHEEGSSPLGAVIKYFFRMFDDAPSHNYTAATNFAIVMAPEYATDLESMMNY</sequence>
<organism evidence="1 2">
    <name type="scientific">Coniosporium uncinatum</name>
    <dbReference type="NCBI Taxonomy" id="93489"/>
    <lineage>
        <taxon>Eukaryota</taxon>
        <taxon>Fungi</taxon>
        <taxon>Dikarya</taxon>
        <taxon>Ascomycota</taxon>
        <taxon>Pezizomycotina</taxon>
        <taxon>Dothideomycetes</taxon>
        <taxon>Dothideomycetes incertae sedis</taxon>
        <taxon>Coniosporium</taxon>
    </lineage>
</organism>
<comment type="caution">
    <text evidence="1">The sequence shown here is derived from an EMBL/GenBank/DDBJ whole genome shotgun (WGS) entry which is preliminary data.</text>
</comment>
<evidence type="ECO:0000313" key="1">
    <source>
        <dbReference type="EMBL" id="KAK3071519.1"/>
    </source>
</evidence>
<keyword evidence="2" id="KW-1185">Reference proteome</keyword>
<reference evidence="1" key="1">
    <citation type="submission" date="2024-09" db="EMBL/GenBank/DDBJ databases">
        <title>Black Yeasts Isolated from many extreme environments.</title>
        <authorList>
            <person name="Coleine C."/>
            <person name="Stajich J.E."/>
            <person name="Selbmann L."/>
        </authorList>
    </citation>
    <scope>NUCLEOTIDE SEQUENCE</scope>
    <source>
        <strain evidence="1">CCFEE 5737</strain>
    </source>
</reference>
<dbReference type="EMBL" id="JAWDJW010004831">
    <property type="protein sequence ID" value="KAK3071519.1"/>
    <property type="molecule type" value="Genomic_DNA"/>
</dbReference>
<evidence type="ECO:0000313" key="2">
    <source>
        <dbReference type="Proteomes" id="UP001186974"/>
    </source>
</evidence>
<name>A0ACC3DGZ8_9PEZI</name>
<accession>A0ACC3DGZ8</accession>
<dbReference type="Proteomes" id="UP001186974">
    <property type="component" value="Unassembled WGS sequence"/>
</dbReference>
<protein>
    <submittedName>
        <fullName evidence="1">Uncharacterized protein</fullName>
    </submittedName>
</protein>
<feature type="non-terminal residue" evidence="1">
    <location>
        <position position="222"/>
    </location>
</feature>